<proteinExistence type="predicted"/>
<dbReference type="InParanoid" id="A0A3B1K3L7"/>
<dbReference type="FunFam" id="1.10.340.70:FF:000001">
    <property type="entry name" value="Retrovirus-related Pol polyprotein from transposon gypsy-like Protein"/>
    <property type="match status" value="1"/>
</dbReference>
<dbReference type="InterPro" id="IPR012337">
    <property type="entry name" value="RNaseH-like_sf"/>
</dbReference>
<dbReference type="GeneTree" id="ENSGT01000000214408"/>
<dbReference type="InterPro" id="IPR041588">
    <property type="entry name" value="Integrase_H2C2"/>
</dbReference>
<accession>A0A3B1K3L7</accession>
<reference evidence="3" key="3">
    <citation type="submission" date="2025-08" db="UniProtKB">
        <authorList>
            <consortium name="Ensembl"/>
        </authorList>
    </citation>
    <scope>IDENTIFICATION</scope>
</reference>
<dbReference type="Bgee" id="ENSAMXG00000031270">
    <property type="expression patterns" value="Expressed in embryo and 13 other cell types or tissues"/>
</dbReference>
<reference evidence="4" key="1">
    <citation type="submission" date="2013-03" db="EMBL/GenBank/DDBJ databases">
        <authorList>
            <person name="Jeffery W."/>
            <person name="Warren W."/>
            <person name="Wilson R.K."/>
        </authorList>
    </citation>
    <scope>NUCLEOTIDE SEQUENCE</scope>
    <source>
        <strain evidence="4">female</strain>
    </source>
</reference>
<dbReference type="AlphaFoldDB" id="A0A3B1K3L7"/>
<dbReference type="GO" id="GO:0003676">
    <property type="term" value="F:nucleic acid binding"/>
    <property type="evidence" value="ECO:0007669"/>
    <property type="project" value="InterPro"/>
</dbReference>
<evidence type="ECO:0000256" key="1">
    <source>
        <dbReference type="ARBA" id="ARBA00039658"/>
    </source>
</evidence>
<dbReference type="InterPro" id="IPR001584">
    <property type="entry name" value="Integrase_cat-core"/>
</dbReference>
<sequence length="427" mass="49032">MEEKWDTIYAFLAVGTYPNAYNKSQRQNLRRYASKFQVKDGDLFFEMKRKVIKKKEDARVMFEEFHSSPIGGHSGVMKTRSAMCARFYWPGMTIDIENWVLECDKCQKVGKPLDVAQPLQCIKVNAFSNTILMTSSFEIHDAIVTDYFSKWVEAFPLRSKSAAEVGKHLCSIIYRHGCPKRILSDQGREFVNEVTNFVFQLVSLLYGYRALKKLVNEKQNDWDVFLDATLFSLRSKVHTTTKHSPFLLMYGREAVFPSELPLSTVILPEGGYGEYLSSQKKHMEAVKKTAEENMGKSQEKQKEAYAKKVQKKYKHILYSVGDEVLLLNMRKRGRKGGRMEPDFSGPYIITSVCGKLVHLKNHHGAPLKNKFSISHLKPYRRSEDVMLLFLGGPGDVNRVADHFLVGSTSRMQISGIHWNCTEQFTQF</sequence>
<evidence type="ECO:0000259" key="2">
    <source>
        <dbReference type="PROSITE" id="PS50994"/>
    </source>
</evidence>
<name>A0A3B1K3L7_ASTMX</name>
<dbReference type="Pfam" id="PF17921">
    <property type="entry name" value="Integrase_H2C2"/>
    <property type="match status" value="1"/>
</dbReference>
<dbReference type="STRING" id="7994.ENSAMXP00000048581"/>
<feature type="domain" description="Integrase catalytic" evidence="2">
    <location>
        <begin position="114"/>
        <end position="209"/>
    </location>
</feature>
<evidence type="ECO:0000313" key="4">
    <source>
        <dbReference type="Proteomes" id="UP000018467"/>
    </source>
</evidence>
<dbReference type="PANTHER" id="PTHR37984">
    <property type="entry name" value="PROTEIN CBG26694"/>
    <property type="match status" value="1"/>
</dbReference>
<dbReference type="GO" id="GO:0015074">
    <property type="term" value="P:DNA integration"/>
    <property type="evidence" value="ECO:0007669"/>
    <property type="project" value="InterPro"/>
</dbReference>
<reference evidence="3" key="4">
    <citation type="submission" date="2025-09" db="UniProtKB">
        <authorList>
            <consortium name="Ensembl"/>
        </authorList>
    </citation>
    <scope>IDENTIFICATION</scope>
</reference>
<dbReference type="Ensembl" id="ENSAMXT00000041372.1">
    <property type="protein sequence ID" value="ENSAMXP00000048581.1"/>
    <property type="gene ID" value="ENSAMXG00000031270.1"/>
</dbReference>
<dbReference type="Proteomes" id="UP000018467">
    <property type="component" value="Unassembled WGS sequence"/>
</dbReference>
<evidence type="ECO:0000313" key="3">
    <source>
        <dbReference type="Ensembl" id="ENSAMXP00000048581.1"/>
    </source>
</evidence>
<dbReference type="Gene3D" id="3.30.420.10">
    <property type="entry name" value="Ribonuclease H-like superfamily/Ribonuclease H"/>
    <property type="match status" value="2"/>
</dbReference>
<dbReference type="PANTHER" id="PTHR37984:SF5">
    <property type="entry name" value="PROTEIN NYNRIN-LIKE"/>
    <property type="match status" value="1"/>
</dbReference>
<protein>
    <recommendedName>
        <fullName evidence="1">Gypsy retrotransposon integrase-like protein 1</fullName>
    </recommendedName>
</protein>
<dbReference type="Gene3D" id="1.10.340.70">
    <property type="match status" value="1"/>
</dbReference>
<keyword evidence="4" id="KW-1185">Reference proteome</keyword>
<dbReference type="PROSITE" id="PS50994">
    <property type="entry name" value="INTEGRASE"/>
    <property type="match status" value="1"/>
</dbReference>
<dbReference type="InterPro" id="IPR050951">
    <property type="entry name" value="Retrovirus_Pol_polyprotein"/>
</dbReference>
<organism evidence="3 4">
    <name type="scientific">Astyanax mexicanus</name>
    <name type="common">Blind cave fish</name>
    <name type="synonym">Astyanax fasciatus mexicanus</name>
    <dbReference type="NCBI Taxonomy" id="7994"/>
    <lineage>
        <taxon>Eukaryota</taxon>
        <taxon>Metazoa</taxon>
        <taxon>Chordata</taxon>
        <taxon>Craniata</taxon>
        <taxon>Vertebrata</taxon>
        <taxon>Euteleostomi</taxon>
        <taxon>Actinopterygii</taxon>
        <taxon>Neopterygii</taxon>
        <taxon>Teleostei</taxon>
        <taxon>Ostariophysi</taxon>
        <taxon>Characiformes</taxon>
        <taxon>Characoidei</taxon>
        <taxon>Acestrorhamphidae</taxon>
        <taxon>Acestrorhamphinae</taxon>
        <taxon>Astyanax</taxon>
    </lineage>
</organism>
<reference evidence="4" key="2">
    <citation type="journal article" date="2014" name="Nat. Commun.">
        <title>The cavefish genome reveals candidate genes for eye loss.</title>
        <authorList>
            <person name="McGaugh S.E."/>
            <person name="Gross J.B."/>
            <person name="Aken B."/>
            <person name="Blin M."/>
            <person name="Borowsky R."/>
            <person name="Chalopin D."/>
            <person name="Hinaux H."/>
            <person name="Jeffery W.R."/>
            <person name="Keene A."/>
            <person name="Ma L."/>
            <person name="Minx P."/>
            <person name="Murphy D."/>
            <person name="O'Quin K.E."/>
            <person name="Retaux S."/>
            <person name="Rohner N."/>
            <person name="Searle S.M."/>
            <person name="Stahl B.A."/>
            <person name="Tabin C."/>
            <person name="Volff J.N."/>
            <person name="Yoshizawa M."/>
            <person name="Warren W.C."/>
        </authorList>
    </citation>
    <scope>NUCLEOTIDE SEQUENCE [LARGE SCALE GENOMIC DNA]</scope>
    <source>
        <strain evidence="4">female</strain>
    </source>
</reference>
<dbReference type="InterPro" id="IPR036397">
    <property type="entry name" value="RNaseH_sf"/>
</dbReference>
<dbReference type="SUPFAM" id="SSF53098">
    <property type="entry name" value="Ribonuclease H-like"/>
    <property type="match status" value="1"/>
</dbReference>